<evidence type="ECO:0000259" key="1">
    <source>
        <dbReference type="Pfam" id="PF02625"/>
    </source>
</evidence>
<dbReference type="STRING" id="74031.SAMN04488077_11454"/>
<evidence type="ECO:0000313" key="4">
    <source>
        <dbReference type="Proteomes" id="UP000037046"/>
    </source>
</evidence>
<protein>
    <submittedName>
        <fullName evidence="3">XdhC and CoxI family protein</fullName>
    </submittedName>
</protein>
<dbReference type="InterPro" id="IPR036291">
    <property type="entry name" value="NAD(P)-bd_dom_sf"/>
</dbReference>
<dbReference type="Gene3D" id="3.40.50.720">
    <property type="entry name" value="NAD(P)-binding Rossmann-like Domain"/>
    <property type="match status" value="1"/>
</dbReference>
<dbReference type="PATRIC" id="fig|74031.6.peg.1426"/>
<evidence type="ECO:0000313" key="3">
    <source>
        <dbReference type="EMBL" id="KNX42057.1"/>
    </source>
</evidence>
<dbReference type="PANTHER" id="PTHR30388:SF6">
    <property type="entry name" value="XANTHINE DEHYDROGENASE SUBUNIT A-RELATED"/>
    <property type="match status" value="1"/>
</dbReference>
<dbReference type="OrthoDB" id="61481at2"/>
<sequence>MSFDLDAVHAAVAQYGRVTRVVIAATHGSAPREVGAAMLVWDEGQSGTVGGGALEYELARAARAQVVPTCLSRHALGPDMGQCCGGAVEVVSEVYDAARLATLEGRDVIARPVTGGDDTPLAVRRRLARARDRGELPAPQLIEGWMVEPVRPRAAPLWIWGAGHVGRALAATLAPLPDFRVTWADTGAARFPAVVPDGVTVWPAPNLPTLVAHAPREAQHLIVTYSHALDLALCHALLQHGFAGCGLIGSATKWARFRKRLVALGHAPAEIARIDCPIGEPSLGKHPQAIAVGTATALLKRQQTPAARHQGTTA</sequence>
<evidence type="ECO:0000259" key="2">
    <source>
        <dbReference type="Pfam" id="PF13478"/>
    </source>
</evidence>
<dbReference type="InterPro" id="IPR027051">
    <property type="entry name" value="XdhC_Rossmann_dom"/>
</dbReference>
<gene>
    <name evidence="3" type="ORF">ROTO_13980</name>
</gene>
<name>A0A0L6CWD3_9RHOB</name>
<proteinExistence type="predicted"/>
<feature type="domain" description="XdhC- CoxI" evidence="1">
    <location>
        <begin position="13"/>
        <end position="64"/>
    </location>
</feature>
<reference evidence="4" key="1">
    <citation type="submission" date="2015-07" db="EMBL/GenBank/DDBJ databases">
        <title>Draft Genome Sequence of Roseovarius tolerans EL-164, a producer of N-Acylated Alanine Methyl Esters (NAMEs).</title>
        <authorList>
            <person name="Voget S."/>
            <person name="Bruns H."/>
            <person name="Wagner-Doebler I."/>
            <person name="Schulz S."/>
            <person name="Daniel R."/>
        </authorList>
    </citation>
    <scope>NUCLEOTIDE SEQUENCE [LARGE SCALE GENOMIC DNA]</scope>
    <source>
        <strain evidence="4">EL-164</strain>
    </source>
</reference>
<feature type="domain" description="XdhC Rossmann" evidence="2">
    <location>
        <begin position="157"/>
        <end position="295"/>
    </location>
</feature>
<dbReference type="Pfam" id="PF02625">
    <property type="entry name" value="XdhC_CoxI"/>
    <property type="match status" value="1"/>
</dbReference>
<dbReference type="NCBIfam" id="TIGR02964">
    <property type="entry name" value="xanthine_xdhC"/>
    <property type="match status" value="1"/>
</dbReference>
<dbReference type="InterPro" id="IPR003777">
    <property type="entry name" value="XdhC_CoxI"/>
</dbReference>
<dbReference type="Pfam" id="PF13478">
    <property type="entry name" value="XdhC_C"/>
    <property type="match status" value="1"/>
</dbReference>
<dbReference type="RefSeq" id="WP_050662308.1">
    <property type="nucleotide sequence ID" value="NZ_CP118494.1"/>
</dbReference>
<accession>A0A0L6CWD3</accession>
<comment type="caution">
    <text evidence="3">The sequence shown here is derived from an EMBL/GenBank/DDBJ whole genome shotgun (WGS) entry which is preliminary data.</text>
</comment>
<keyword evidence="4" id="KW-1185">Reference proteome</keyword>
<dbReference type="Proteomes" id="UP000037046">
    <property type="component" value="Unassembled WGS sequence"/>
</dbReference>
<dbReference type="InterPro" id="IPR052698">
    <property type="entry name" value="MoCofactor_Util/Proc"/>
</dbReference>
<dbReference type="SUPFAM" id="SSF51735">
    <property type="entry name" value="NAD(P)-binding Rossmann-fold domains"/>
    <property type="match status" value="1"/>
</dbReference>
<dbReference type="EMBL" id="LGVV01000013">
    <property type="protein sequence ID" value="KNX42057.1"/>
    <property type="molecule type" value="Genomic_DNA"/>
</dbReference>
<organism evidence="3 4">
    <name type="scientific">Roseovarius tolerans</name>
    <dbReference type="NCBI Taxonomy" id="74031"/>
    <lineage>
        <taxon>Bacteria</taxon>
        <taxon>Pseudomonadati</taxon>
        <taxon>Pseudomonadota</taxon>
        <taxon>Alphaproteobacteria</taxon>
        <taxon>Rhodobacterales</taxon>
        <taxon>Roseobacteraceae</taxon>
        <taxon>Roseovarius</taxon>
    </lineage>
</organism>
<dbReference type="PANTHER" id="PTHR30388">
    <property type="entry name" value="ALDEHYDE OXIDOREDUCTASE MOLYBDENUM COFACTOR ASSEMBLY PROTEIN"/>
    <property type="match status" value="1"/>
</dbReference>
<dbReference type="InterPro" id="IPR014308">
    <property type="entry name" value="Xanthine_DH_XdhC"/>
</dbReference>
<dbReference type="AlphaFoldDB" id="A0A0L6CWD3"/>